<reference evidence="2" key="1">
    <citation type="journal article" date="2023" name="G3 (Bethesda)">
        <title>Whole genome assemblies of Zophobas morio and Tenebrio molitor.</title>
        <authorList>
            <person name="Kaur S."/>
            <person name="Stinson S.A."/>
            <person name="diCenzo G.C."/>
        </authorList>
    </citation>
    <scope>NUCLEOTIDE SEQUENCE</scope>
    <source>
        <strain evidence="2">QUZm001</strain>
    </source>
</reference>
<proteinExistence type="predicted"/>
<dbReference type="EMBL" id="JALNTZ010000002">
    <property type="protein sequence ID" value="KAJ3661568.1"/>
    <property type="molecule type" value="Genomic_DNA"/>
</dbReference>
<accession>A0AA38MMY4</accession>
<evidence type="ECO:0000259" key="1">
    <source>
        <dbReference type="Pfam" id="PF21788"/>
    </source>
</evidence>
<dbReference type="PANTHER" id="PTHR48257:SF1">
    <property type="match status" value="1"/>
</dbReference>
<dbReference type="Pfam" id="PF21788">
    <property type="entry name" value="TNP-like_GBD"/>
    <property type="match status" value="1"/>
</dbReference>
<organism evidence="2 3">
    <name type="scientific">Zophobas morio</name>
    <dbReference type="NCBI Taxonomy" id="2755281"/>
    <lineage>
        <taxon>Eukaryota</taxon>
        <taxon>Metazoa</taxon>
        <taxon>Ecdysozoa</taxon>
        <taxon>Arthropoda</taxon>
        <taxon>Hexapoda</taxon>
        <taxon>Insecta</taxon>
        <taxon>Pterygota</taxon>
        <taxon>Neoptera</taxon>
        <taxon>Endopterygota</taxon>
        <taxon>Coleoptera</taxon>
        <taxon>Polyphaga</taxon>
        <taxon>Cucujiformia</taxon>
        <taxon>Tenebrionidae</taxon>
        <taxon>Zophobas</taxon>
    </lineage>
</organism>
<gene>
    <name evidence="2" type="ORF">Zmor_005959</name>
</gene>
<keyword evidence="3" id="KW-1185">Reference proteome</keyword>
<sequence>MKVHLAVQIFSTSVTASLRYLATHGYDGVSYFKECLATVRYLETMFKFFKLHDVSNKSQHVRQHDHDVAPYTNTSDDRLLWLDQEFPLYIKGIQEKSQAMGMRGLTKETAEAFLFTSKSTHLCIKYLISELNFFYVLTREFSSDAIESSFANVRLRGGSNDVTDCKAAEHALRQILKSGIIKNVNSSNIASDCSYISFVTPHPDQNSVDSTIVITLDDSTLIKLEKL</sequence>
<dbReference type="AlphaFoldDB" id="A0AA38MMY4"/>
<comment type="caution">
    <text evidence="2">The sequence shown here is derived from an EMBL/GenBank/DDBJ whole genome shotgun (WGS) entry which is preliminary data.</text>
</comment>
<dbReference type="Proteomes" id="UP001168821">
    <property type="component" value="Unassembled WGS sequence"/>
</dbReference>
<feature type="domain" description="Transposable element P transposase-like GTP-binding insertion" evidence="1">
    <location>
        <begin position="1"/>
        <end position="59"/>
    </location>
</feature>
<evidence type="ECO:0000313" key="3">
    <source>
        <dbReference type="Proteomes" id="UP001168821"/>
    </source>
</evidence>
<dbReference type="InterPro" id="IPR048366">
    <property type="entry name" value="TNP-like_GBD"/>
</dbReference>
<evidence type="ECO:0000313" key="2">
    <source>
        <dbReference type="EMBL" id="KAJ3661568.1"/>
    </source>
</evidence>
<name>A0AA38MMY4_9CUCU</name>
<protein>
    <recommendedName>
        <fullName evidence="1">Transposable element P transposase-like GTP-binding insertion domain-containing protein</fullName>
    </recommendedName>
</protein>
<dbReference type="PANTHER" id="PTHR48257">
    <property type="match status" value="1"/>
</dbReference>